<dbReference type="Gene3D" id="2.60.120.200">
    <property type="match status" value="1"/>
</dbReference>
<reference evidence="4" key="1">
    <citation type="submission" date="2021-02" db="EMBL/GenBank/DDBJ databases">
        <authorList>
            <person name="Dougan E. K."/>
            <person name="Rhodes N."/>
            <person name="Thang M."/>
            <person name="Chan C."/>
        </authorList>
    </citation>
    <scope>NUCLEOTIDE SEQUENCE</scope>
</reference>
<feature type="compositionally biased region" description="Low complexity" evidence="1">
    <location>
        <begin position="477"/>
        <end position="498"/>
    </location>
</feature>
<keyword evidence="2" id="KW-0812">Transmembrane</keyword>
<dbReference type="GO" id="GO:0009251">
    <property type="term" value="P:glucan catabolic process"/>
    <property type="evidence" value="ECO:0007669"/>
    <property type="project" value="TreeGrafter"/>
</dbReference>
<dbReference type="GO" id="GO:0004553">
    <property type="term" value="F:hydrolase activity, hydrolyzing O-glycosyl compounds"/>
    <property type="evidence" value="ECO:0007669"/>
    <property type="project" value="InterPro"/>
</dbReference>
<proteinExistence type="predicted"/>
<keyword evidence="5" id="KW-1185">Reference proteome</keyword>
<comment type="caution">
    <text evidence="4">The sequence shown here is derived from an EMBL/GenBank/DDBJ whole genome shotgun (WGS) entry which is preliminary data.</text>
</comment>
<feature type="region of interest" description="Disordered" evidence="1">
    <location>
        <begin position="602"/>
        <end position="633"/>
    </location>
</feature>
<feature type="compositionally biased region" description="Polar residues" evidence="1">
    <location>
        <begin position="463"/>
        <end position="472"/>
    </location>
</feature>
<dbReference type="InterPro" id="IPR013320">
    <property type="entry name" value="ConA-like_dom_sf"/>
</dbReference>
<dbReference type="Pfam" id="PF26113">
    <property type="entry name" value="GH16_XgeA"/>
    <property type="match status" value="1"/>
</dbReference>
<evidence type="ECO:0000313" key="5">
    <source>
        <dbReference type="Proteomes" id="UP000601435"/>
    </source>
</evidence>
<keyword evidence="2" id="KW-1133">Transmembrane helix</keyword>
<feature type="region of interest" description="Disordered" evidence="1">
    <location>
        <begin position="463"/>
        <end position="555"/>
    </location>
</feature>
<feature type="domain" description="GH16" evidence="3">
    <location>
        <begin position="1"/>
        <end position="268"/>
    </location>
</feature>
<dbReference type="PANTHER" id="PTHR10963:SF24">
    <property type="entry name" value="GLYCOSIDASE C21B10.07-RELATED"/>
    <property type="match status" value="1"/>
</dbReference>
<gene>
    <name evidence="4" type="ORF">SNEC2469_LOCUS33753</name>
</gene>
<feature type="compositionally biased region" description="Low complexity" evidence="1">
    <location>
        <begin position="508"/>
        <end position="524"/>
    </location>
</feature>
<evidence type="ECO:0000256" key="2">
    <source>
        <dbReference type="SAM" id="Phobius"/>
    </source>
</evidence>
<organism evidence="4 5">
    <name type="scientific">Symbiodinium necroappetens</name>
    <dbReference type="NCBI Taxonomy" id="1628268"/>
    <lineage>
        <taxon>Eukaryota</taxon>
        <taxon>Sar</taxon>
        <taxon>Alveolata</taxon>
        <taxon>Dinophyceae</taxon>
        <taxon>Suessiales</taxon>
        <taxon>Symbiodiniaceae</taxon>
        <taxon>Symbiodinium</taxon>
    </lineage>
</organism>
<dbReference type="PROSITE" id="PS51762">
    <property type="entry name" value="GH16_2"/>
    <property type="match status" value="1"/>
</dbReference>
<dbReference type="SUPFAM" id="SSF49899">
    <property type="entry name" value="Concanavalin A-like lectins/glucanases"/>
    <property type="match status" value="1"/>
</dbReference>
<dbReference type="InterPro" id="IPR050546">
    <property type="entry name" value="Glycosyl_Hydrlase_16"/>
</dbReference>
<dbReference type="AlphaFoldDB" id="A0A813C8D3"/>
<feature type="transmembrane region" description="Helical" evidence="2">
    <location>
        <begin position="12"/>
        <end position="32"/>
    </location>
</feature>
<feature type="compositionally biased region" description="Polar residues" evidence="1">
    <location>
        <begin position="527"/>
        <end position="547"/>
    </location>
</feature>
<protein>
    <recommendedName>
        <fullName evidence="3">GH16 domain-containing protein</fullName>
    </recommendedName>
</protein>
<dbReference type="Proteomes" id="UP000601435">
    <property type="component" value="Unassembled WGS sequence"/>
</dbReference>
<dbReference type="EMBL" id="CAJNJA010090330">
    <property type="protein sequence ID" value="CAE7940068.1"/>
    <property type="molecule type" value="Genomic_DNA"/>
</dbReference>
<evidence type="ECO:0000256" key="1">
    <source>
        <dbReference type="SAM" id="MobiDB-lite"/>
    </source>
</evidence>
<keyword evidence="2" id="KW-0472">Membrane</keyword>
<evidence type="ECO:0000313" key="4">
    <source>
        <dbReference type="EMBL" id="CAE7940068.1"/>
    </source>
</evidence>
<feature type="non-terminal residue" evidence="4">
    <location>
        <position position="1"/>
    </location>
</feature>
<accession>A0A813C8D3</accession>
<name>A0A813C8D3_9DINO</name>
<dbReference type="InterPro" id="IPR000757">
    <property type="entry name" value="Beta-glucanase-like"/>
</dbReference>
<evidence type="ECO:0000259" key="3">
    <source>
        <dbReference type="PROSITE" id="PS51762"/>
    </source>
</evidence>
<dbReference type="PANTHER" id="PTHR10963">
    <property type="entry name" value="GLYCOSYL HYDROLASE-RELATED"/>
    <property type="match status" value="1"/>
</dbReference>
<dbReference type="OrthoDB" id="416054at2759"/>
<feature type="region of interest" description="Disordered" evidence="1">
    <location>
        <begin position="568"/>
        <end position="589"/>
    </location>
</feature>
<sequence length="633" mass="68364">SEDEAPARWNSGALWFLAVVAGLALLLCIVWGPQHAAAGGYVLTHSYVGEDFFSKWSFYVGGDPTHGTVKFLSFQDASAQGLIHASFDRVFMGTDASEVLRPGEGRKTVRIESNEWFRNGLFVLDLDHAPWGCGSWPAFWMFGEDAQHAWPRWGEYDIVESVHNRTWAATTLHTRKDCAQTDVSRTRDFSGQGWVPGSYGTNKAKNCFVQAPGEFANQGCGQEQPYGSWGRPLNQAGGGTWAAEWDPENEYIRTWFFPRGKVPADLTEKRPLPDSWGMPTSFFSLKQDDCSARHFRRMRMVFDITFCGEFGSATFGANCASTGQSCEEYVQKNPAAFSEAFWSVRTLDVYKRGSEAEGVTAAETGLDYGTPPNGPNGALRSVGILCLVLGVGGCGATAYFMYKKGATENASFVDIQKEGLSTFSANLQTTDVSQCTHVNLRELEQAEFVTQIRENLPTVPQVSNWFQGTSRPVASHPQRNPGAGAAAAQPQEAASWAGFAFQPTRGDSAGAAGSRAGSQPAPAATWPSITSWLPDMQSTRQPSLGRTSSSSSGQQVCVWPAATQPYVRGAASPQQGGRNPAAETQAAATSAGGWSNWQFGAAQSYSQGSPSHGAWRLPPTINALGPGGSQRRT</sequence>